<dbReference type="STRING" id="364032.SAMN05443662_0712"/>
<evidence type="ECO:0000256" key="5">
    <source>
        <dbReference type="ARBA" id="ARBA00012669"/>
    </source>
</evidence>
<keyword evidence="8" id="KW-0662">Pyridine nucleotide biosynthesis</keyword>
<evidence type="ECO:0000256" key="9">
    <source>
        <dbReference type="ARBA" id="ARBA00022679"/>
    </source>
</evidence>
<dbReference type="EMBL" id="FSRE01000002">
    <property type="protein sequence ID" value="SIN85067.1"/>
    <property type="molecule type" value="Genomic_DNA"/>
</dbReference>
<evidence type="ECO:0000256" key="13">
    <source>
        <dbReference type="ARBA" id="ARBA00050125"/>
    </source>
</evidence>
<evidence type="ECO:0000256" key="12">
    <source>
        <dbReference type="ARBA" id="ARBA00023014"/>
    </source>
</evidence>
<dbReference type="FunFam" id="3.40.50.10800:FF:000003">
    <property type="entry name" value="Quinolinate synthase A"/>
    <property type="match status" value="1"/>
</dbReference>
<proteinExistence type="predicted"/>
<keyword evidence="9" id="KW-0808">Transferase</keyword>
<comment type="cofactor">
    <cofactor evidence="1">
        <name>[4Fe-4S] cluster</name>
        <dbReference type="ChEBI" id="CHEBI:49883"/>
    </cofactor>
</comment>
<dbReference type="Pfam" id="PF02445">
    <property type="entry name" value="NadA"/>
    <property type="match status" value="1"/>
</dbReference>
<keyword evidence="10" id="KW-0479">Metal-binding</keyword>
<dbReference type="PANTHER" id="PTHR30573:SF0">
    <property type="entry name" value="QUINOLINATE SYNTHASE, CHLOROPLASTIC"/>
    <property type="match status" value="1"/>
</dbReference>
<dbReference type="GO" id="GO:0008987">
    <property type="term" value="F:quinolinate synthetase A activity"/>
    <property type="evidence" value="ECO:0007669"/>
    <property type="project" value="UniProtKB-UniRule"/>
</dbReference>
<sequence length="354" mass="39298">MTDTTRLPQALQQRIEQLAQQAPAGPILSPEQTAALKSDIKALLKEKNAQLVAHYYVDAELQALAEETGGVVADSLEMANFGAKSDADILVVCGVRFMGETAKLLSPGKKVLMPTLEATCSLDLSCPPDAFRAFIDEHPDHTVVVYANTSAEVKALADWTVTSGNALHIVRHLKAQGERIIWAPDRHLGHWIEKETGVDMLVWQGHCVVHDEFMAYELEKLRAEHPEAKVLVHPESPENVIALADVVGSTRVLIEAVRTLPDRQFIVATDYGIFYKMQQVAPDKELIVAPTSSRERQCSSCAHCPWMAMNSLVNLKRVLETEDQEIVIDPELRERAVQPIERMLAFSREQGLVK</sequence>
<dbReference type="NCBIfam" id="NF006878">
    <property type="entry name" value="PRK09375.1-2"/>
    <property type="match status" value="1"/>
</dbReference>
<keyword evidence="6" id="KW-0004">4Fe-4S</keyword>
<evidence type="ECO:0000256" key="3">
    <source>
        <dbReference type="ARBA" id="ARBA00004496"/>
    </source>
</evidence>
<evidence type="ECO:0000256" key="7">
    <source>
        <dbReference type="ARBA" id="ARBA00022490"/>
    </source>
</evidence>
<evidence type="ECO:0000256" key="1">
    <source>
        <dbReference type="ARBA" id="ARBA00001966"/>
    </source>
</evidence>
<dbReference type="GO" id="GO:0051539">
    <property type="term" value="F:4 iron, 4 sulfur cluster binding"/>
    <property type="evidence" value="ECO:0007669"/>
    <property type="project" value="UniProtKB-KW"/>
</dbReference>
<dbReference type="GO" id="GO:0046872">
    <property type="term" value="F:metal ion binding"/>
    <property type="evidence" value="ECO:0007669"/>
    <property type="project" value="UniProtKB-KW"/>
</dbReference>
<evidence type="ECO:0000256" key="4">
    <source>
        <dbReference type="ARBA" id="ARBA00005065"/>
    </source>
</evidence>
<dbReference type="RefSeq" id="WP_074201024.1">
    <property type="nucleotide sequence ID" value="NZ_FSRE01000002.1"/>
</dbReference>
<dbReference type="AlphaFoldDB" id="A0A1N6EQ16"/>
<dbReference type="FunFam" id="3.40.50.10800:FF:000001">
    <property type="entry name" value="Quinolinate synthase A"/>
    <property type="match status" value="1"/>
</dbReference>
<evidence type="ECO:0000256" key="14">
    <source>
        <dbReference type="ARBA" id="ARBA00073059"/>
    </source>
</evidence>
<comment type="function">
    <text evidence="2">Catalyzes the condensation of iminoaspartate with dihydroxyacetone phosphate to form quinolinate.</text>
</comment>
<dbReference type="GO" id="GO:0034628">
    <property type="term" value="P:'de novo' NAD+ biosynthetic process from L-aspartate"/>
    <property type="evidence" value="ECO:0007669"/>
    <property type="project" value="TreeGrafter"/>
</dbReference>
<evidence type="ECO:0000256" key="15">
    <source>
        <dbReference type="NCBIfam" id="TIGR00550"/>
    </source>
</evidence>
<reference evidence="16 17" key="1">
    <citation type="submission" date="2016-11" db="EMBL/GenBank/DDBJ databases">
        <authorList>
            <person name="Jaros S."/>
            <person name="Januszkiewicz K."/>
            <person name="Wedrychowicz H."/>
        </authorList>
    </citation>
    <scope>NUCLEOTIDE SEQUENCE [LARGE SCALE GENOMIC DNA]</scope>
    <source>
        <strain evidence="16 17">DSM 17737</strain>
    </source>
</reference>
<dbReference type="NCBIfam" id="TIGR00550">
    <property type="entry name" value="nadA"/>
    <property type="match status" value="1"/>
</dbReference>
<organism evidence="16 17">
    <name type="scientific">Sulfurivirga caldicuralii</name>
    <dbReference type="NCBI Taxonomy" id="364032"/>
    <lineage>
        <taxon>Bacteria</taxon>
        <taxon>Pseudomonadati</taxon>
        <taxon>Pseudomonadota</taxon>
        <taxon>Gammaproteobacteria</taxon>
        <taxon>Thiotrichales</taxon>
        <taxon>Piscirickettsiaceae</taxon>
        <taxon>Sulfurivirga</taxon>
    </lineage>
</organism>
<comment type="catalytic activity">
    <reaction evidence="13">
        <text>iminosuccinate + dihydroxyacetone phosphate = quinolinate + phosphate + 2 H2O + H(+)</text>
        <dbReference type="Rhea" id="RHEA:25888"/>
        <dbReference type="ChEBI" id="CHEBI:15377"/>
        <dbReference type="ChEBI" id="CHEBI:15378"/>
        <dbReference type="ChEBI" id="CHEBI:29959"/>
        <dbReference type="ChEBI" id="CHEBI:43474"/>
        <dbReference type="ChEBI" id="CHEBI:57642"/>
        <dbReference type="ChEBI" id="CHEBI:77875"/>
        <dbReference type="EC" id="2.5.1.72"/>
    </reaction>
    <physiologicalReaction direction="left-to-right" evidence="13">
        <dbReference type="Rhea" id="RHEA:25889"/>
    </physiologicalReaction>
</comment>
<evidence type="ECO:0000256" key="11">
    <source>
        <dbReference type="ARBA" id="ARBA00023004"/>
    </source>
</evidence>
<dbReference type="NCBIfam" id="NF006877">
    <property type="entry name" value="PRK09375.1-1"/>
    <property type="match status" value="1"/>
</dbReference>
<keyword evidence="11" id="KW-0408">Iron</keyword>
<protein>
    <recommendedName>
        <fullName evidence="14 15">Quinolinate synthase</fullName>
        <ecNumber evidence="5 15">2.5.1.72</ecNumber>
    </recommendedName>
</protein>
<name>A0A1N6EQ16_9GAMM</name>
<evidence type="ECO:0000256" key="2">
    <source>
        <dbReference type="ARBA" id="ARBA00003791"/>
    </source>
</evidence>
<keyword evidence="7" id="KW-0963">Cytoplasm</keyword>
<dbReference type="GO" id="GO:0005829">
    <property type="term" value="C:cytosol"/>
    <property type="evidence" value="ECO:0007669"/>
    <property type="project" value="TreeGrafter"/>
</dbReference>
<dbReference type="Gene3D" id="3.40.50.10800">
    <property type="entry name" value="NadA-like"/>
    <property type="match status" value="3"/>
</dbReference>
<dbReference type="InterPro" id="IPR036094">
    <property type="entry name" value="NadA_sf"/>
</dbReference>
<accession>A0A1N6EQ16</accession>
<evidence type="ECO:0000256" key="6">
    <source>
        <dbReference type="ARBA" id="ARBA00022485"/>
    </source>
</evidence>
<dbReference type="UniPathway" id="UPA00253">
    <property type="reaction ID" value="UER00327"/>
</dbReference>
<evidence type="ECO:0000256" key="8">
    <source>
        <dbReference type="ARBA" id="ARBA00022642"/>
    </source>
</evidence>
<gene>
    <name evidence="16" type="ORF">SAMN05443662_0712</name>
</gene>
<dbReference type="Proteomes" id="UP000198461">
    <property type="component" value="Unassembled WGS sequence"/>
</dbReference>
<dbReference type="SUPFAM" id="SSF142754">
    <property type="entry name" value="NadA-like"/>
    <property type="match status" value="1"/>
</dbReference>
<dbReference type="PANTHER" id="PTHR30573">
    <property type="entry name" value="QUINOLINATE SYNTHETASE A"/>
    <property type="match status" value="1"/>
</dbReference>
<keyword evidence="12" id="KW-0411">Iron-sulfur</keyword>
<keyword evidence="17" id="KW-1185">Reference proteome</keyword>
<evidence type="ECO:0000313" key="17">
    <source>
        <dbReference type="Proteomes" id="UP000198461"/>
    </source>
</evidence>
<dbReference type="EC" id="2.5.1.72" evidence="5 15"/>
<comment type="pathway">
    <text evidence="4">Cofactor biosynthesis; NAD(+) biosynthesis; quinolinate from iminoaspartate: step 1/1.</text>
</comment>
<evidence type="ECO:0000256" key="10">
    <source>
        <dbReference type="ARBA" id="ARBA00022723"/>
    </source>
</evidence>
<evidence type="ECO:0000313" key="16">
    <source>
        <dbReference type="EMBL" id="SIN85067.1"/>
    </source>
</evidence>
<comment type="subcellular location">
    <subcellularLocation>
        <location evidence="3">Cytoplasm</location>
    </subcellularLocation>
</comment>
<dbReference type="OrthoDB" id="9801204at2"/>
<dbReference type="InterPro" id="IPR003473">
    <property type="entry name" value="NadA"/>
</dbReference>